<evidence type="ECO:0000256" key="1">
    <source>
        <dbReference type="SAM" id="SignalP"/>
    </source>
</evidence>
<dbReference type="EMBL" id="GGFK01014997">
    <property type="protein sequence ID" value="MBW48318.1"/>
    <property type="molecule type" value="Transcribed_RNA"/>
</dbReference>
<proteinExistence type="predicted"/>
<dbReference type="AlphaFoldDB" id="A0A2M4B674"/>
<accession>A0A2M4B674</accession>
<keyword evidence="1" id="KW-0732">Signal</keyword>
<feature type="signal peptide" evidence="1">
    <location>
        <begin position="1"/>
        <end position="18"/>
    </location>
</feature>
<organism evidence="2">
    <name type="scientific">Anopheles triannulatus</name>
    <dbReference type="NCBI Taxonomy" id="58253"/>
    <lineage>
        <taxon>Eukaryota</taxon>
        <taxon>Metazoa</taxon>
        <taxon>Ecdysozoa</taxon>
        <taxon>Arthropoda</taxon>
        <taxon>Hexapoda</taxon>
        <taxon>Insecta</taxon>
        <taxon>Pterygota</taxon>
        <taxon>Neoptera</taxon>
        <taxon>Endopterygota</taxon>
        <taxon>Diptera</taxon>
        <taxon>Nematocera</taxon>
        <taxon>Culicoidea</taxon>
        <taxon>Culicidae</taxon>
        <taxon>Anophelinae</taxon>
        <taxon>Anopheles</taxon>
    </lineage>
</organism>
<reference evidence="2" key="1">
    <citation type="submission" date="2018-01" db="EMBL/GenBank/DDBJ databases">
        <title>An insight into the sialome of Amazonian anophelines.</title>
        <authorList>
            <person name="Ribeiro J.M."/>
            <person name="Scarpassa V."/>
            <person name="Calvo E."/>
        </authorList>
    </citation>
    <scope>NUCLEOTIDE SEQUENCE</scope>
    <source>
        <tissue evidence="2">Salivary glands</tissue>
    </source>
</reference>
<feature type="chain" id="PRO_5014947657" evidence="1">
    <location>
        <begin position="19"/>
        <end position="68"/>
    </location>
</feature>
<sequence length="68" mass="7560">MMMMMMMAVRENIYLVFAFTGRVIRAGQRNPNQSYRSSASASASVCVCASVLRAPLRRSLECLNSPRA</sequence>
<evidence type="ECO:0000313" key="2">
    <source>
        <dbReference type="EMBL" id="MBW48318.1"/>
    </source>
</evidence>
<protein>
    <submittedName>
        <fullName evidence="2">Putative secreted protein</fullName>
    </submittedName>
</protein>
<name>A0A2M4B674_9DIPT</name>